<gene>
    <name evidence="3" type="ORF">E6K80_03410</name>
</gene>
<proteinExistence type="predicted"/>
<feature type="non-terminal residue" evidence="3">
    <location>
        <position position="849"/>
    </location>
</feature>
<name>A0A538U8H1_UNCEI</name>
<dbReference type="AlphaFoldDB" id="A0A538U8H1"/>
<evidence type="ECO:0000256" key="1">
    <source>
        <dbReference type="SAM" id="MobiDB-lite"/>
    </source>
</evidence>
<feature type="transmembrane region" description="Helical" evidence="2">
    <location>
        <begin position="72"/>
        <end position="94"/>
    </location>
</feature>
<protein>
    <submittedName>
        <fullName evidence="3">Uncharacterized protein</fullName>
    </submittedName>
</protein>
<feature type="transmembrane region" description="Helical" evidence="2">
    <location>
        <begin position="6"/>
        <end position="24"/>
    </location>
</feature>
<evidence type="ECO:0000313" key="3">
    <source>
        <dbReference type="EMBL" id="TMQ72185.1"/>
    </source>
</evidence>
<feature type="transmembrane region" description="Helical" evidence="2">
    <location>
        <begin position="31"/>
        <end position="52"/>
    </location>
</feature>
<evidence type="ECO:0000313" key="4">
    <source>
        <dbReference type="Proteomes" id="UP000319836"/>
    </source>
</evidence>
<keyword evidence="2" id="KW-0472">Membrane</keyword>
<reference evidence="3 4" key="1">
    <citation type="journal article" date="2019" name="Nat. Microbiol.">
        <title>Mediterranean grassland soil C-N compound turnover is dependent on rainfall and depth, and is mediated by genomically divergent microorganisms.</title>
        <authorList>
            <person name="Diamond S."/>
            <person name="Andeer P.F."/>
            <person name="Li Z."/>
            <person name="Crits-Christoph A."/>
            <person name="Burstein D."/>
            <person name="Anantharaman K."/>
            <person name="Lane K.R."/>
            <person name="Thomas B.C."/>
            <person name="Pan C."/>
            <person name="Northen T.R."/>
            <person name="Banfield J.F."/>
        </authorList>
    </citation>
    <scope>NUCLEOTIDE SEQUENCE [LARGE SCALE GENOMIC DNA]</scope>
    <source>
        <strain evidence="3">WS_10</strain>
    </source>
</reference>
<accession>A0A538U8H1</accession>
<feature type="transmembrane region" description="Helical" evidence="2">
    <location>
        <begin position="152"/>
        <end position="172"/>
    </location>
</feature>
<sequence>MGLTYAVFPISDIGAIACFFLAILAMERERWGWFTVWMAAALLFHKVMWFFGPPLLLMAFVKHPAARRVVPLAVVPLLAWIVGGAMKFHGWLWFIRFNVETHTSLKQGMPVFGGLLETLEIGSPTKLAKGAVIVSTLLAALITGVLCARRRLWLGVWIAGVVAFLVAGVNAYEIWIAVRYSKLLVIPWAMLASGPPQPRRRWPPLAAMLLAALTLLGSNLAYGHYAIEIPRADEVAMFPTAPALETLHGGDLDRHAERGARFLGELLAHGVVPGRARMDAKLDATPRVLHELVLAHVTLLAVVLEEIGGGMAVELAPVGQRQVVSGASDRTPEERKTAAARARARVRGLDQVAHAIADQGLREVVQIGEQQLGQPVGPGHRVDDHRLDRQMHRSALALDPGIAALGASVVVAHAAAERRLDALAPFGQQQLGRGEHPFPSQGASVETGERDLVRELDDGRWITIGVARGTRPKTRVVAHGVLGAHGESRRALAVEDPILERGLTPSRRVVGQPPEVGVALAGLDAEPAPLAKLVGVAVRPRAVAAEHLGGEAARARGRGDEPRLRARRDHLRAALLQRDAIQRGQTSPVVGGAEIVRPESRRVPDVSVVGHRVPGEAHHSAHALPLQISKSIERPVLGVLQLVKDFHDRLAAQSLQSPNLGSLGVPERPRKRSDLGKLAGSQARRVVYSHGGLRCTSCTLLHPTRHWARAPRFSGSFSLAAIPVRMACLVRSRRAHPKDPREPIACSFSLGGQSVKSRRILIAAAACLWAGPAAAVTYSVTPAGSGTTCTPGSPCALATANSIAQPGDVISMSSGTYPTAPIPARSGSSSAPIEYRGNPSNKNLVVVPP</sequence>
<evidence type="ECO:0000256" key="2">
    <source>
        <dbReference type="SAM" id="Phobius"/>
    </source>
</evidence>
<keyword evidence="2" id="KW-0812">Transmembrane</keyword>
<dbReference type="Proteomes" id="UP000319836">
    <property type="component" value="Unassembled WGS sequence"/>
</dbReference>
<dbReference type="EMBL" id="VBPA01000073">
    <property type="protein sequence ID" value="TMQ72185.1"/>
    <property type="molecule type" value="Genomic_DNA"/>
</dbReference>
<feature type="transmembrane region" description="Helical" evidence="2">
    <location>
        <begin position="205"/>
        <end position="225"/>
    </location>
</feature>
<comment type="caution">
    <text evidence="3">The sequence shown here is derived from an EMBL/GenBank/DDBJ whole genome shotgun (WGS) entry which is preliminary data.</text>
</comment>
<dbReference type="Gene3D" id="2.160.20.10">
    <property type="entry name" value="Single-stranded right-handed beta-helix, Pectin lyase-like"/>
    <property type="match status" value="1"/>
</dbReference>
<feature type="region of interest" description="Disordered" evidence="1">
    <location>
        <begin position="821"/>
        <end position="849"/>
    </location>
</feature>
<organism evidence="3 4">
    <name type="scientific">Eiseniibacteriota bacterium</name>
    <dbReference type="NCBI Taxonomy" id="2212470"/>
    <lineage>
        <taxon>Bacteria</taxon>
        <taxon>Candidatus Eiseniibacteriota</taxon>
    </lineage>
</organism>
<dbReference type="InterPro" id="IPR012334">
    <property type="entry name" value="Pectin_lyas_fold"/>
</dbReference>
<dbReference type="SUPFAM" id="SSF51126">
    <property type="entry name" value="Pectin lyase-like"/>
    <property type="match status" value="1"/>
</dbReference>
<dbReference type="InterPro" id="IPR011050">
    <property type="entry name" value="Pectin_lyase_fold/virulence"/>
</dbReference>
<keyword evidence="2" id="KW-1133">Transmembrane helix</keyword>
<feature type="transmembrane region" description="Helical" evidence="2">
    <location>
        <begin position="127"/>
        <end position="146"/>
    </location>
</feature>